<evidence type="ECO:0000313" key="2">
    <source>
        <dbReference type="EMBL" id="PVD21356.1"/>
    </source>
</evidence>
<dbReference type="STRING" id="400727.A0A2T7NJM4"/>
<dbReference type="Pfam" id="PF12640">
    <property type="entry name" value="UPF0489"/>
    <property type="match status" value="1"/>
</dbReference>
<accession>A0A2T7NJM4</accession>
<reference evidence="2 3" key="1">
    <citation type="submission" date="2018-04" db="EMBL/GenBank/DDBJ databases">
        <title>The genome of golden apple snail Pomacea canaliculata provides insight into stress tolerance and invasive adaptation.</title>
        <authorList>
            <person name="Liu C."/>
            <person name="Liu B."/>
            <person name="Ren Y."/>
            <person name="Zhang Y."/>
            <person name="Wang H."/>
            <person name="Li S."/>
            <person name="Jiang F."/>
            <person name="Yin L."/>
            <person name="Zhang G."/>
            <person name="Qian W."/>
            <person name="Fan W."/>
        </authorList>
    </citation>
    <scope>NUCLEOTIDE SEQUENCE [LARGE SCALE GENOMIC DNA]</scope>
    <source>
        <strain evidence="2">SZHN2017</strain>
        <tissue evidence="2">Muscle</tissue>
    </source>
</reference>
<dbReference type="PANTHER" id="PTHR13225">
    <property type="entry name" value="MISEXPRESSION SUPPRESSOR OF RAS 6"/>
    <property type="match status" value="1"/>
</dbReference>
<evidence type="ECO:0000313" key="3">
    <source>
        <dbReference type="Proteomes" id="UP000245119"/>
    </source>
</evidence>
<dbReference type="OMA" id="RIFWHLE"/>
<comment type="similarity">
    <text evidence="1">Belongs to the UPF0489 family.</text>
</comment>
<evidence type="ECO:0000256" key="1">
    <source>
        <dbReference type="ARBA" id="ARBA00007099"/>
    </source>
</evidence>
<dbReference type="OrthoDB" id="418142at2759"/>
<dbReference type="AlphaFoldDB" id="A0A2T7NJM4"/>
<protein>
    <submittedName>
        <fullName evidence="2">Uncharacterized protein</fullName>
    </submittedName>
</protein>
<dbReference type="PANTHER" id="PTHR13225:SF3">
    <property type="entry name" value="UPF0489 PROTEIN C5ORF22"/>
    <property type="match status" value="1"/>
</dbReference>
<sequence>MASDEKPARRFKRLPVVIEEDHNEVVPHIHRAIATRHLALSGMSLVHLDSHPDLLLPVNMPADYVFNKEMLYRSLSIENWILPLVFAGHINRIYWLRPPWAPQLPEGEISFYVGMCRKSGKLRVTCTETYFLTEGLFAPQSQLINEKEVTLYVITIKPDGWTGKMKSTKPVNVGDNSIHLNWLKDAQEKLSERPFLLDIDLDFFSTKDPFYDEFTSEQTALLRDLFGYTLPNKKNVGDLTEFTAARIDQLQELEKAFEQLQENPDLIPQMKDQKRQAVLEKLVFCLRSSSHQPVDFGMVYQAGCTMDDTDLPHHVSSPVQIKQLMDSCADILQQLSPPSFITVARSSSDDYCPQDQVEAIQASLISMLLDVYKDIEIKKLYEVSLAEHS</sequence>
<dbReference type="Proteomes" id="UP000245119">
    <property type="component" value="Linkage Group LG12"/>
</dbReference>
<dbReference type="EMBL" id="PZQS01000012">
    <property type="protein sequence ID" value="PVD21356.1"/>
    <property type="molecule type" value="Genomic_DNA"/>
</dbReference>
<organism evidence="2 3">
    <name type="scientific">Pomacea canaliculata</name>
    <name type="common">Golden apple snail</name>
    <dbReference type="NCBI Taxonomy" id="400727"/>
    <lineage>
        <taxon>Eukaryota</taxon>
        <taxon>Metazoa</taxon>
        <taxon>Spiralia</taxon>
        <taxon>Lophotrochozoa</taxon>
        <taxon>Mollusca</taxon>
        <taxon>Gastropoda</taxon>
        <taxon>Caenogastropoda</taxon>
        <taxon>Architaenioglossa</taxon>
        <taxon>Ampullarioidea</taxon>
        <taxon>Ampullariidae</taxon>
        <taxon>Pomacea</taxon>
    </lineage>
</organism>
<keyword evidence="3" id="KW-1185">Reference proteome</keyword>
<dbReference type="InterPro" id="IPR024131">
    <property type="entry name" value="UPF0489"/>
</dbReference>
<comment type="caution">
    <text evidence="2">The sequence shown here is derived from an EMBL/GenBank/DDBJ whole genome shotgun (WGS) entry which is preliminary data.</text>
</comment>
<proteinExistence type="inferred from homology"/>
<gene>
    <name evidence="2" type="ORF">C0Q70_19529</name>
</gene>
<name>A0A2T7NJM4_POMCA</name>